<feature type="region of interest" description="Disordered" evidence="2">
    <location>
        <begin position="1"/>
        <end position="55"/>
    </location>
</feature>
<dbReference type="FunCoup" id="H2ZW26">
    <property type="interactions" value="1744"/>
</dbReference>
<dbReference type="eggNOG" id="KOG4310">
    <property type="taxonomic scope" value="Eukaryota"/>
</dbReference>
<evidence type="ECO:0000313" key="4">
    <source>
        <dbReference type="Proteomes" id="UP000008672"/>
    </source>
</evidence>
<keyword evidence="4" id="KW-1185">Reference proteome</keyword>
<reference evidence="3" key="3">
    <citation type="submission" date="2025-09" db="UniProtKB">
        <authorList>
            <consortium name="Ensembl"/>
        </authorList>
    </citation>
    <scope>IDENTIFICATION</scope>
</reference>
<sequence length="352" mass="39884">MLRGFGSWLGIESPVSQSAEGEEKGKEDDAKPDPEAEINTTQRGESREEEAADPAQELLSQAKGIGSYLFSFATTATKKITESVSETAQTLKKSVEVGNIDGIIDKKTIIGDFQKEQDKFVQEKQTKKTGTVGIKSLDYLPALCIQEKFLIMGYKKKSCLKQNPPTLFFFFFFRGCNELCLKNSLELHLLSVSVSSYMDKKKKIGWGNYFWGGGLLKGLATAREENRAHHWAERHSTKQTLSLSETMRPKTPPAAIKKPLKPQEEEEEISTSPGVSEFVSDSFDTCNLNQDDLRKEIEQLVLDKKEEVATEEEESADWEKELQQELQDYEVVTEKRDENWDKEIEEMLQAED</sequence>
<protein>
    <recommendedName>
        <fullName evidence="5">Synapse associated protein 1</fullName>
    </recommendedName>
</protein>
<dbReference type="OMA" id="DTCNLNQ"/>
<evidence type="ECO:0000256" key="1">
    <source>
        <dbReference type="SAM" id="Coils"/>
    </source>
</evidence>
<dbReference type="EMBL" id="AFYH01215345">
    <property type="status" value="NOT_ANNOTATED_CDS"/>
    <property type="molecule type" value="Genomic_DNA"/>
</dbReference>
<dbReference type="EMBL" id="AFYH01215349">
    <property type="status" value="NOT_ANNOTATED_CDS"/>
    <property type="molecule type" value="Genomic_DNA"/>
</dbReference>
<keyword evidence="1" id="KW-0175">Coiled coil</keyword>
<reference evidence="4" key="1">
    <citation type="submission" date="2011-08" db="EMBL/GenBank/DDBJ databases">
        <title>The draft genome of Latimeria chalumnae.</title>
        <authorList>
            <person name="Di Palma F."/>
            <person name="Alfoldi J."/>
            <person name="Johnson J."/>
            <person name="Berlin A."/>
            <person name="Gnerre S."/>
            <person name="Jaffe D."/>
            <person name="MacCallum I."/>
            <person name="Young S."/>
            <person name="Walker B.J."/>
            <person name="Lander E."/>
            <person name="Lindblad-Toh K."/>
        </authorList>
    </citation>
    <scope>NUCLEOTIDE SEQUENCE [LARGE SCALE GENOMIC DNA]</scope>
    <source>
        <strain evidence="4">Wild caught</strain>
    </source>
</reference>
<dbReference type="AlphaFoldDB" id="H2ZW26"/>
<dbReference type="EMBL" id="AFYH01215346">
    <property type="status" value="NOT_ANNOTATED_CDS"/>
    <property type="molecule type" value="Genomic_DNA"/>
</dbReference>
<feature type="coiled-coil region" evidence="1">
    <location>
        <begin position="294"/>
        <end position="328"/>
    </location>
</feature>
<dbReference type="EMBL" id="AFYH01215347">
    <property type="status" value="NOT_ANNOTATED_CDS"/>
    <property type="molecule type" value="Genomic_DNA"/>
</dbReference>
<dbReference type="Ensembl" id="ENSLACT00000001610.1">
    <property type="protein sequence ID" value="ENSLACP00000001597.1"/>
    <property type="gene ID" value="ENSLACG00000001426.1"/>
</dbReference>
<evidence type="ECO:0008006" key="5">
    <source>
        <dbReference type="Google" id="ProtNLM"/>
    </source>
</evidence>
<evidence type="ECO:0000256" key="2">
    <source>
        <dbReference type="SAM" id="MobiDB-lite"/>
    </source>
</evidence>
<proteinExistence type="predicted"/>
<accession>H2ZW26</accession>
<feature type="region of interest" description="Disordered" evidence="2">
    <location>
        <begin position="232"/>
        <end position="276"/>
    </location>
</feature>
<name>H2ZW26_LATCH</name>
<dbReference type="EMBL" id="AFYH01215348">
    <property type="status" value="NOT_ANNOTATED_CDS"/>
    <property type="molecule type" value="Genomic_DNA"/>
</dbReference>
<dbReference type="HOGENOM" id="CLU_046184_1_1_1"/>
<dbReference type="InParanoid" id="H2ZW26"/>
<feature type="compositionally biased region" description="Basic and acidic residues" evidence="2">
    <location>
        <begin position="21"/>
        <end position="34"/>
    </location>
</feature>
<organism evidence="3 4">
    <name type="scientific">Latimeria chalumnae</name>
    <name type="common">Coelacanth</name>
    <dbReference type="NCBI Taxonomy" id="7897"/>
    <lineage>
        <taxon>Eukaryota</taxon>
        <taxon>Metazoa</taxon>
        <taxon>Chordata</taxon>
        <taxon>Craniata</taxon>
        <taxon>Vertebrata</taxon>
        <taxon>Euteleostomi</taxon>
        <taxon>Coelacanthiformes</taxon>
        <taxon>Coelacanthidae</taxon>
        <taxon>Latimeria</taxon>
    </lineage>
</organism>
<reference evidence="3" key="2">
    <citation type="submission" date="2025-08" db="UniProtKB">
        <authorList>
            <consortium name="Ensembl"/>
        </authorList>
    </citation>
    <scope>IDENTIFICATION</scope>
</reference>
<dbReference type="Bgee" id="ENSLACG00000001426">
    <property type="expression patterns" value="Expressed in muscle tissue and 6 other cell types or tissues"/>
</dbReference>
<dbReference type="GeneTree" id="ENSGT00390000007662"/>
<evidence type="ECO:0000313" key="3">
    <source>
        <dbReference type="Ensembl" id="ENSLACP00000001597.1"/>
    </source>
</evidence>
<dbReference type="STRING" id="7897.ENSLACP00000001597"/>
<dbReference type="Proteomes" id="UP000008672">
    <property type="component" value="Unassembled WGS sequence"/>
</dbReference>